<dbReference type="FunFam" id="3.40.50.300:FF:000326">
    <property type="entry name" value="P-loop containing nucleoside triphosphate hydrolase"/>
    <property type="match status" value="1"/>
</dbReference>
<dbReference type="GO" id="GO:0005524">
    <property type="term" value="F:ATP binding"/>
    <property type="evidence" value="ECO:0007669"/>
    <property type="project" value="UniProtKB-KW"/>
</dbReference>
<dbReference type="PANTHER" id="PTHR43788">
    <property type="entry name" value="DNA2/NAM7 HELICASE FAMILY MEMBER"/>
    <property type="match status" value="1"/>
</dbReference>
<dbReference type="InterPro" id="IPR047187">
    <property type="entry name" value="SF1_C_Upf1"/>
</dbReference>
<dbReference type="InterPro" id="IPR041677">
    <property type="entry name" value="DNA2/NAM7_AAA_11"/>
</dbReference>
<sequence>MNRDMDDNPFQNWSRDNGSLLSASLTQGQYPPVSVVKAYENAVEKLDIGVFGKDEYVIPLFDSEVPKPTGEYVQYKPATKKIKIYDRDKGRLNWLPPQKVSTTNLGQRLRWWIPEIKQGVKTLDDDQIPPKAVSPINTLSDSETSEFFAEMRGVVKQERRANKENNRERFDELRLESAIHRGLMAGPLVPITTVSYEGDRAYKFQLTTEDTDDDTDPNLRDDAGIFPDNEYIAGVRGYESQKPIEMEAVHVGDSELWLRPLNRPITPGSPRDDALTDNEATVWLHDLLNPLPYERRLNAINRVKVNQKKRQLLTGNREVTFGSSKYAVPDPSVELNDSQEKALVWAEAANNCLCIHGPPGTGKTRTLTAYIRDAVGRDQNVLITAHSNQAVDNLLVGDSTVDEPEDETLHAMAQDDEIDLTIARSGSNSENRVVKRYYEGVAANGADVVAATTSGAARFSPDTFDIGIVDEATQASRAATAIAFSASEKLILAGDHKQLPPFAASDDKLGDEKRLSLFETLMNRYSDDIAVMLRTQYRMNETIAAFPNEAFYDGELNTADRNRDWTVDNLSPLMGIHIKGTEQKRAASHSYYNPEEAEAAAKQVKLLTNSGLSPADIGVIAAYRGQIKEIRKQLRGLDINRVHQVSVNTVDAFQGSEREAIIVSLVRSNSAASTGFLTMPDEGPRRLNVALTRGRKRLVVIGDWDTLGTRASHRAPDESCAQLYAELEDQIRGIEKMLDAEPQSFQ</sequence>
<keyword evidence="4" id="KW-0347">Helicase</keyword>
<feature type="domain" description="AAA+ ATPase" evidence="6">
    <location>
        <begin position="349"/>
        <end position="515"/>
    </location>
</feature>
<keyword evidence="5" id="KW-0067">ATP-binding</keyword>
<proteinExistence type="inferred from homology"/>
<keyword evidence="3" id="KW-0378">Hydrolase</keyword>
<name>A0A643JYQ9_9EURY</name>
<evidence type="ECO:0000259" key="6">
    <source>
        <dbReference type="SMART" id="SM00382"/>
    </source>
</evidence>
<dbReference type="SUPFAM" id="SSF52540">
    <property type="entry name" value="P-loop containing nucleoside triphosphate hydrolases"/>
    <property type="match status" value="1"/>
</dbReference>
<dbReference type="InterPro" id="IPR027417">
    <property type="entry name" value="P-loop_NTPase"/>
</dbReference>
<dbReference type="AlphaFoldDB" id="A0A643JYQ9"/>
<evidence type="ECO:0000256" key="4">
    <source>
        <dbReference type="ARBA" id="ARBA00022806"/>
    </source>
</evidence>
<evidence type="ECO:0000313" key="7">
    <source>
        <dbReference type="EMBL" id="KAB1184817.1"/>
    </source>
</evidence>
<dbReference type="GO" id="GO:0043139">
    <property type="term" value="F:5'-3' DNA helicase activity"/>
    <property type="evidence" value="ECO:0007669"/>
    <property type="project" value="TreeGrafter"/>
</dbReference>
<dbReference type="GO" id="GO:0016787">
    <property type="term" value="F:hydrolase activity"/>
    <property type="evidence" value="ECO:0007669"/>
    <property type="project" value="UniProtKB-KW"/>
</dbReference>
<dbReference type="InterPro" id="IPR003593">
    <property type="entry name" value="AAA+_ATPase"/>
</dbReference>
<keyword evidence="2" id="KW-0547">Nucleotide-binding</keyword>
<dbReference type="Pfam" id="PF13086">
    <property type="entry name" value="AAA_11"/>
    <property type="match status" value="2"/>
</dbReference>
<dbReference type="PANTHER" id="PTHR43788:SF8">
    <property type="entry name" value="DNA-BINDING PROTEIN SMUBP-2"/>
    <property type="match status" value="1"/>
</dbReference>
<reference evidence="7" key="1">
    <citation type="submission" date="2019-09" db="EMBL/GenBank/DDBJ databases">
        <title>Genomic analysis of Haloferax sp. CBA1149.</title>
        <authorList>
            <person name="Roh S.W."/>
        </authorList>
    </citation>
    <scope>NUCLEOTIDE SEQUENCE</scope>
    <source>
        <strain evidence="7">CBA1149</strain>
    </source>
</reference>
<dbReference type="CDD" id="cd18808">
    <property type="entry name" value="SF1_C_Upf1"/>
    <property type="match status" value="1"/>
</dbReference>
<dbReference type="GO" id="GO:0005694">
    <property type="term" value="C:chromosome"/>
    <property type="evidence" value="ECO:0007669"/>
    <property type="project" value="UniProtKB-ARBA"/>
</dbReference>
<evidence type="ECO:0000256" key="5">
    <source>
        <dbReference type="ARBA" id="ARBA00022840"/>
    </source>
</evidence>
<dbReference type="EMBL" id="VZUS01000006">
    <property type="protein sequence ID" value="KAB1184817.1"/>
    <property type="molecule type" value="Genomic_DNA"/>
</dbReference>
<comment type="caution">
    <text evidence="7">The sequence shown here is derived from an EMBL/GenBank/DDBJ whole genome shotgun (WGS) entry which is preliminary data.</text>
</comment>
<protein>
    <submittedName>
        <fullName evidence="7">AAA family ATPase</fullName>
    </submittedName>
</protein>
<evidence type="ECO:0000256" key="1">
    <source>
        <dbReference type="ARBA" id="ARBA00007913"/>
    </source>
</evidence>
<evidence type="ECO:0000256" key="3">
    <source>
        <dbReference type="ARBA" id="ARBA00022801"/>
    </source>
</evidence>
<evidence type="ECO:0000256" key="2">
    <source>
        <dbReference type="ARBA" id="ARBA00022741"/>
    </source>
</evidence>
<organism evidence="7">
    <name type="scientific">Haloferax sp. CBA1149</name>
    <dbReference type="NCBI Taxonomy" id="2650753"/>
    <lineage>
        <taxon>Archaea</taxon>
        <taxon>Methanobacteriati</taxon>
        <taxon>Methanobacteriota</taxon>
        <taxon>Stenosarchaea group</taxon>
        <taxon>Halobacteria</taxon>
        <taxon>Halobacteriales</taxon>
        <taxon>Haloferacaceae</taxon>
        <taxon>Haloferax</taxon>
    </lineage>
</organism>
<dbReference type="InterPro" id="IPR041679">
    <property type="entry name" value="DNA2/NAM7-like_C"/>
</dbReference>
<dbReference type="Gene3D" id="3.40.50.300">
    <property type="entry name" value="P-loop containing nucleotide triphosphate hydrolases"/>
    <property type="match status" value="2"/>
</dbReference>
<accession>A0A643JYQ9</accession>
<dbReference type="SMART" id="SM00382">
    <property type="entry name" value="AAA"/>
    <property type="match status" value="1"/>
</dbReference>
<comment type="similarity">
    <text evidence="1">Belongs to the DNA2/NAM7 helicase family.</text>
</comment>
<gene>
    <name evidence="7" type="ORF">Hfx1149_17290</name>
</gene>
<dbReference type="Pfam" id="PF13087">
    <property type="entry name" value="AAA_12"/>
    <property type="match status" value="1"/>
</dbReference>
<dbReference type="InterPro" id="IPR050534">
    <property type="entry name" value="Coronavir_polyprotein_1ab"/>
</dbReference>